<comment type="caution">
    <text evidence="3">The sequence shown here is derived from an EMBL/GenBank/DDBJ whole genome shotgun (WGS) entry which is preliminary data.</text>
</comment>
<dbReference type="RefSeq" id="WP_379722523.1">
    <property type="nucleotide sequence ID" value="NZ_JBHRYJ010000001.1"/>
</dbReference>
<name>A0ABV7VCY4_9PROT</name>
<gene>
    <name evidence="3" type="ORF">ACFOOQ_05175</name>
</gene>
<keyword evidence="2" id="KW-0732">Signal</keyword>
<dbReference type="Pfam" id="PF04956">
    <property type="entry name" value="TrbC"/>
    <property type="match status" value="1"/>
</dbReference>
<evidence type="ECO:0000256" key="1">
    <source>
        <dbReference type="SAM" id="Phobius"/>
    </source>
</evidence>
<feature type="transmembrane region" description="Helical" evidence="1">
    <location>
        <begin position="53"/>
        <end position="71"/>
    </location>
</feature>
<feature type="chain" id="PRO_5047224486" evidence="2">
    <location>
        <begin position="30"/>
        <end position="106"/>
    </location>
</feature>
<keyword evidence="4" id="KW-1185">Reference proteome</keyword>
<feature type="signal peptide" evidence="2">
    <location>
        <begin position="1"/>
        <end position="29"/>
    </location>
</feature>
<sequence>MCSSNTFRVMLALMAVSLILTLIPQLAWAAGDDSWVQPGTSLMENLESGLVTLGAVVVGIGVIGVGIWACASGHLRWERLGYVVLGGLLIMAGPAMLRGLLKLASA</sequence>
<reference evidence="4" key="1">
    <citation type="journal article" date="2019" name="Int. J. Syst. Evol. Microbiol.">
        <title>The Global Catalogue of Microorganisms (GCM) 10K type strain sequencing project: providing services to taxonomists for standard genome sequencing and annotation.</title>
        <authorList>
            <consortium name="The Broad Institute Genomics Platform"/>
            <consortium name="The Broad Institute Genome Sequencing Center for Infectious Disease"/>
            <person name="Wu L."/>
            <person name="Ma J."/>
        </authorList>
    </citation>
    <scope>NUCLEOTIDE SEQUENCE [LARGE SCALE GENOMIC DNA]</scope>
    <source>
        <strain evidence="4">KCTC 42182</strain>
    </source>
</reference>
<organism evidence="3 4">
    <name type="scientific">Ferrovibrio xuzhouensis</name>
    <dbReference type="NCBI Taxonomy" id="1576914"/>
    <lineage>
        <taxon>Bacteria</taxon>
        <taxon>Pseudomonadati</taxon>
        <taxon>Pseudomonadota</taxon>
        <taxon>Alphaproteobacteria</taxon>
        <taxon>Rhodospirillales</taxon>
        <taxon>Rhodospirillaceae</taxon>
        <taxon>Ferrovibrio</taxon>
    </lineage>
</organism>
<dbReference type="InterPro" id="IPR007039">
    <property type="entry name" value="TrbC/VirB2"/>
</dbReference>
<keyword evidence="1" id="KW-0472">Membrane</keyword>
<evidence type="ECO:0000256" key="2">
    <source>
        <dbReference type="SAM" id="SignalP"/>
    </source>
</evidence>
<dbReference type="Proteomes" id="UP001595711">
    <property type="component" value="Unassembled WGS sequence"/>
</dbReference>
<feature type="transmembrane region" description="Helical" evidence="1">
    <location>
        <begin position="80"/>
        <end position="101"/>
    </location>
</feature>
<protein>
    <submittedName>
        <fullName evidence="3">TrbC/VirB2 family protein</fullName>
    </submittedName>
</protein>
<accession>A0ABV7VCY4</accession>
<evidence type="ECO:0000313" key="3">
    <source>
        <dbReference type="EMBL" id="MFC3674927.1"/>
    </source>
</evidence>
<keyword evidence="1" id="KW-1133">Transmembrane helix</keyword>
<dbReference type="EMBL" id="JBHRYJ010000001">
    <property type="protein sequence ID" value="MFC3674927.1"/>
    <property type="molecule type" value="Genomic_DNA"/>
</dbReference>
<keyword evidence="1" id="KW-0812">Transmembrane</keyword>
<evidence type="ECO:0000313" key="4">
    <source>
        <dbReference type="Proteomes" id="UP001595711"/>
    </source>
</evidence>
<proteinExistence type="predicted"/>